<feature type="domain" description="Retrotransposon gag" evidence="1">
    <location>
        <begin position="117"/>
        <end position="181"/>
    </location>
</feature>
<sequence length="181" mass="21177">MKQHLLNVLVPRNSTVKLSIGYYSYQWFRAVDPRIDEADPLSMVDGARSMDMRRELDGLKEQVKDQLKANSDQTKKSIEDDDSIEFPKFNGEDLRGRIYRCEQFFEVDDTLPQSKVRIAVVHLEGKALHWHKIFMKKRLPRDLAHWGEFVKAVNDRFGTLLYEDPMSELVNLKQTSTIQAY</sequence>
<evidence type="ECO:0000313" key="3">
    <source>
        <dbReference type="Proteomes" id="UP000826271"/>
    </source>
</evidence>
<accession>A0AAV6XW56</accession>
<dbReference type="Proteomes" id="UP000826271">
    <property type="component" value="Unassembled WGS sequence"/>
</dbReference>
<dbReference type="EMBL" id="WHWC01000004">
    <property type="protein sequence ID" value="KAG8384927.1"/>
    <property type="molecule type" value="Genomic_DNA"/>
</dbReference>
<keyword evidence="3" id="KW-1185">Reference proteome</keyword>
<comment type="caution">
    <text evidence="2">The sequence shown here is derived from an EMBL/GenBank/DDBJ whole genome shotgun (WGS) entry which is preliminary data.</text>
</comment>
<organism evidence="2 3">
    <name type="scientific">Buddleja alternifolia</name>
    <dbReference type="NCBI Taxonomy" id="168488"/>
    <lineage>
        <taxon>Eukaryota</taxon>
        <taxon>Viridiplantae</taxon>
        <taxon>Streptophyta</taxon>
        <taxon>Embryophyta</taxon>
        <taxon>Tracheophyta</taxon>
        <taxon>Spermatophyta</taxon>
        <taxon>Magnoliopsida</taxon>
        <taxon>eudicotyledons</taxon>
        <taxon>Gunneridae</taxon>
        <taxon>Pentapetalae</taxon>
        <taxon>asterids</taxon>
        <taxon>lamiids</taxon>
        <taxon>Lamiales</taxon>
        <taxon>Scrophulariaceae</taxon>
        <taxon>Buddlejeae</taxon>
        <taxon>Buddleja</taxon>
    </lineage>
</organism>
<dbReference type="AlphaFoldDB" id="A0AAV6XW56"/>
<evidence type="ECO:0000313" key="2">
    <source>
        <dbReference type="EMBL" id="KAG8384927.1"/>
    </source>
</evidence>
<dbReference type="Pfam" id="PF03732">
    <property type="entry name" value="Retrotrans_gag"/>
    <property type="match status" value="1"/>
</dbReference>
<gene>
    <name evidence="2" type="ORF">BUALT_Bualt04G0169000</name>
</gene>
<reference evidence="2" key="1">
    <citation type="submission" date="2019-10" db="EMBL/GenBank/DDBJ databases">
        <authorList>
            <person name="Zhang R."/>
            <person name="Pan Y."/>
            <person name="Wang J."/>
            <person name="Ma R."/>
            <person name="Yu S."/>
        </authorList>
    </citation>
    <scope>NUCLEOTIDE SEQUENCE</scope>
    <source>
        <strain evidence="2">LA-IB0</strain>
        <tissue evidence="2">Leaf</tissue>
    </source>
</reference>
<evidence type="ECO:0000259" key="1">
    <source>
        <dbReference type="Pfam" id="PF03732"/>
    </source>
</evidence>
<name>A0AAV6XW56_9LAMI</name>
<proteinExistence type="predicted"/>
<protein>
    <recommendedName>
        <fullName evidence="1">Retrotransposon gag domain-containing protein</fullName>
    </recommendedName>
</protein>
<dbReference type="InterPro" id="IPR005162">
    <property type="entry name" value="Retrotrans_gag_dom"/>
</dbReference>